<feature type="non-terminal residue" evidence="3">
    <location>
        <position position="634"/>
    </location>
</feature>
<dbReference type="EMBL" id="JADGJD010000487">
    <property type="protein sequence ID" value="KAJ3050663.1"/>
    <property type="molecule type" value="Genomic_DNA"/>
</dbReference>
<protein>
    <recommendedName>
        <fullName evidence="2">Peptidase M16 C-terminal domain-containing protein</fullName>
    </recommendedName>
</protein>
<dbReference type="AlphaFoldDB" id="A0AAD5X4L2"/>
<feature type="region of interest" description="Disordered" evidence="1">
    <location>
        <begin position="229"/>
        <end position="274"/>
    </location>
</feature>
<evidence type="ECO:0000259" key="2">
    <source>
        <dbReference type="Pfam" id="PF05193"/>
    </source>
</evidence>
<feature type="domain" description="Peptidase M16 C-terminal" evidence="2">
    <location>
        <begin position="60"/>
        <end position="184"/>
    </location>
</feature>
<dbReference type="Gene3D" id="3.30.830.10">
    <property type="entry name" value="Metalloenzyme, LuxS/M16 peptidase-like"/>
    <property type="match status" value="3"/>
</dbReference>
<dbReference type="PANTHER" id="PTHR43016">
    <property type="entry name" value="PRESEQUENCE PROTEASE"/>
    <property type="match status" value="1"/>
</dbReference>
<dbReference type="InterPro" id="IPR011249">
    <property type="entry name" value="Metalloenz_LuxS/M16"/>
</dbReference>
<organism evidence="3 4">
    <name type="scientific">Rhizophlyctis rosea</name>
    <dbReference type="NCBI Taxonomy" id="64517"/>
    <lineage>
        <taxon>Eukaryota</taxon>
        <taxon>Fungi</taxon>
        <taxon>Fungi incertae sedis</taxon>
        <taxon>Chytridiomycota</taxon>
        <taxon>Chytridiomycota incertae sedis</taxon>
        <taxon>Chytridiomycetes</taxon>
        <taxon>Rhizophlyctidales</taxon>
        <taxon>Rhizophlyctidaceae</taxon>
        <taxon>Rhizophlyctis</taxon>
    </lineage>
</organism>
<reference evidence="3" key="1">
    <citation type="submission" date="2020-05" db="EMBL/GenBank/DDBJ databases">
        <title>Phylogenomic resolution of chytrid fungi.</title>
        <authorList>
            <person name="Stajich J.E."/>
            <person name="Amses K."/>
            <person name="Simmons R."/>
            <person name="Seto K."/>
            <person name="Myers J."/>
            <person name="Bonds A."/>
            <person name="Quandt C.A."/>
            <person name="Barry K."/>
            <person name="Liu P."/>
            <person name="Grigoriev I."/>
            <person name="Longcore J.E."/>
            <person name="James T.Y."/>
        </authorList>
    </citation>
    <scope>NUCLEOTIDE SEQUENCE</scope>
    <source>
        <strain evidence="3">JEL0318</strain>
    </source>
</reference>
<dbReference type="GO" id="GO:0046872">
    <property type="term" value="F:metal ion binding"/>
    <property type="evidence" value="ECO:0007669"/>
    <property type="project" value="InterPro"/>
</dbReference>
<evidence type="ECO:0000313" key="3">
    <source>
        <dbReference type="EMBL" id="KAJ3050663.1"/>
    </source>
</evidence>
<dbReference type="Proteomes" id="UP001212841">
    <property type="component" value="Unassembled WGS sequence"/>
</dbReference>
<gene>
    <name evidence="3" type="ORF">HK097_008344</name>
</gene>
<evidence type="ECO:0000256" key="1">
    <source>
        <dbReference type="SAM" id="MobiDB-lite"/>
    </source>
</evidence>
<comment type="caution">
    <text evidence="3">The sequence shown here is derived from an EMBL/GenBank/DDBJ whole genome shotgun (WGS) entry which is preliminary data.</text>
</comment>
<accession>A0AAD5X4L2</accession>
<feature type="compositionally biased region" description="Acidic residues" evidence="1">
    <location>
        <begin position="239"/>
        <end position="266"/>
    </location>
</feature>
<name>A0AAD5X4L2_9FUNG</name>
<dbReference type="SUPFAM" id="SSF63411">
    <property type="entry name" value="LuxS/MPP-like metallohydrolase"/>
    <property type="match status" value="3"/>
</dbReference>
<evidence type="ECO:0000313" key="4">
    <source>
        <dbReference type="Proteomes" id="UP001212841"/>
    </source>
</evidence>
<dbReference type="Pfam" id="PF05193">
    <property type="entry name" value="Peptidase_M16_C"/>
    <property type="match status" value="1"/>
</dbReference>
<proteinExistence type="predicted"/>
<sequence length="634" mass="71101">MTEVFHIDGEGKRQGVVYCEMASRENTEPDLLDNALRSLLYGKNTTYSYECGGRTKDIIKLTNDEIIQYHKRFYHLDNMTVIICGQLDETTLFERLQQAPGVLTGPRSTNNPLPTVKIPAPNPTDLSFKTCTVPFPSSDEELGSVAFSWRGPPSEDIKTIVALDVLFRYLHETSASPFSQAFVERPDPYASQVDIDVKGYIETAIQIIFSGVPYHPVGRDADGDVEMGEAESVGSVEEGGSDEGDWEDETDSEEGSDEEGEEDGEEGTSREDLLEPGVYRGLVMDVLRTFAEMEKPADDLMHATIRRHRRKVLEGLEEDPHENIAAYLIPDIIRHAFAESSTLNDTRAQGQVPIIGTRVQILSILDELEQADGQFWCDLTRKWLLDNPGVEVLMVPDEKLAEENSRKEHEELERRREELGEEGLRRLKEEVDAAVKENEINLPEELVRSMPPVPDVTKAPKLSSEVFGTDLRPRASTVKPFTIAQSVETETAFTHIRLGFQTQSIVPELRPYFVLFQELLFQSPMTILDASTSTPKTIDYREVVKTAADLFVSNEAALGFGNDLWSASWLSEVFFMSCSAEQEDFEKAVRFLTQSLVLSTFTEERILTVAKNLISEVVEVKRDGAAMMHAVATK</sequence>
<dbReference type="InterPro" id="IPR007863">
    <property type="entry name" value="Peptidase_M16_C"/>
</dbReference>
<dbReference type="PANTHER" id="PTHR43016:SF6">
    <property type="entry name" value="PEPTIDASE M16 N-TERMINAL DOMAIN-CONTAINING PROTEIN"/>
    <property type="match status" value="1"/>
</dbReference>
<keyword evidence="4" id="KW-1185">Reference proteome</keyword>